<keyword evidence="6" id="KW-0067">ATP-binding</keyword>
<evidence type="ECO:0000256" key="3">
    <source>
        <dbReference type="ARBA" id="ARBA00022679"/>
    </source>
</evidence>
<evidence type="ECO:0000256" key="6">
    <source>
        <dbReference type="ARBA" id="ARBA00022840"/>
    </source>
</evidence>
<dbReference type="Gene3D" id="3.40.50.300">
    <property type="entry name" value="P-loop containing nucleotide triphosphate hydrolases"/>
    <property type="match status" value="1"/>
</dbReference>
<evidence type="ECO:0000259" key="11">
    <source>
        <dbReference type="Pfam" id="PF13807"/>
    </source>
</evidence>
<dbReference type="PANTHER" id="PTHR32309">
    <property type="entry name" value="TYROSINE-PROTEIN KINASE"/>
    <property type="match status" value="1"/>
</dbReference>
<evidence type="ECO:0000256" key="9">
    <source>
        <dbReference type="SAM" id="Phobius"/>
    </source>
</evidence>
<evidence type="ECO:0000256" key="4">
    <source>
        <dbReference type="ARBA" id="ARBA00022741"/>
    </source>
</evidence>
<dbReference type="InterPro" id="IPR032807">
    <property type="entry name" value="GNVR"/>
</dbReference>
<comment type="similarity">
    <text evidence="1">Belongs to the CpsD/CapB family.</text>
</comment>
<feature type="domain" description="Tyrosine-protein kinase G-rich" evidence="11">
    <location>
        <begin position="413"/>
        <end position="481"/>
    </location>
</feature>
<organism evidence="12 13">
    <name type="scientific">Chryseobacterium caseinilyticum</name>
    <dbReference type="NCBI Taxonomy" id="2771428"/>
    <lineage>
        <taxon>Bacteria</taxon>
        <taxon>Pseudomonadati</taxon>
        <taxon>Bacteroidota</taxon>
        <taxon>Flavobacteriia</taxon>
        <taxon>Flavobacteriales</taxon>
        <taxon>Weeksellaceae</taxon>
        <taxon>Chryseobacterium group</taxon>
        <taxon>Chryseobacterium</taxon>
    </lineage>
</organism>
<keyword evidence="5" id="KW-0418">Kinase</keyword>
<dbReference type="NCBIfam" id="TIGR01007">
    <property type="entry name" value="eps_fam"/>
    <property type="match status" value="1"/>
</dbReference>
<dbReference type="Pfam" id="PF13614">
    <property type="entry name" value="AAA_31"/>
    <property type="match status" value="1"/>
</dbReference>
<reference evidence="12 13" key="1">
    <citation type="submission" date="2020-09" db="EMBL/GenBank/DDBJ databases">
        <title>Genome seq and assembly of Chryseobacterium sp.</title>
        <authorList>
            <person name="Chhetri G."/>
        </authorList>
    </citation>
    <scope>NUCLEOTIDE SEQUENCE [LARGE SCALE GENOMIC DNA]</scope>
    <source>
        <strain evidence="12 13">GCR10</strain>
    </source>
</reference>
<keyword evidence="7" id="KW-0829">Tyrosine-protein kinase</keyword>
<keyword evidence="3 12" id="KW-0808">Transferase</keyword>
<dbReference type="PANTHER" id="PTHR32309:SF13">
    <property type="entry name" value="FERRIC ENTEROBACTIN TRANSPORT PROTEIN FEPE"/>
    <property type="match status" value="1"/>
</dbReference>
<comment type="catalytic activity">
    <reaction evidence="8">
        <text>L-tyrosyl-[protein] + ATP = O-phospho-L-tyrosyl-[protein] + ADP + H(+)</text>
        <dbReference type="Rhea" id="RHEA:10596"/>
        <dbReference type="Rhea" id="RHEA-COMP:10136"/>
        <dbReference type="Rhea" id="RHEA-COMP:20101"/>
        <dbReference type="ChEBI" id="CHEBI:15378"/>
        <dbReference type="ChEBI" id="CHEBI:30616"/>
        <dbReference type="ChEBI" id="CHEBI:46858"/>
        <dbReference type="ChEBI" id="CHEBI:61978"/>
        <dbReference type="ChEBI" id="CHEBI:456216"/>
        <dbReference type="EC" id="2.7.10.2"/>
    </reaction>
</comment>
<dbReference type="InterPro" id="IPR050445">
    <property type="entry name" value="Bact_polysacc_biosynth/exp"/>
</dbReference>
<feature type="domain" description="AAA" evidence="10">
    <location>
        <begin position="551"/>
        <end position="683"/>
    </location>
</feature>
<evidence type="ECO:0000256" key="7">
    <source>
        <dbReference type="ARBA" id="ARBA00023137"/>
    </source>
</evidence>
<evidence type="ECO:0000313" key="13">
    <source>
        <dbReference type="Proteomes" id="UP000637299"/>
    </source>
</evidence>
<keyword evidence="13" id="KW-1185">Reference proteome</keyword>
<evidence type="ECO:0000256" key="1">
    <source>
        <dbReference type="ARBA" id="ARBA00007316"/>
    </source>
</evidence>
<sequence>MVAVMGAWFFLRYSVPVYSTESTLLIKEVKNSGSGQPEMSVVSEISGIGSMGANSVSNEKQILKSAKLMLSVVRELGLETDIYSQGNIKEIELYKDSAPFTVRVISEKPKGQYPAKPVFAKIENDFIILESESFKKNIRTPFNKALSMPFGVIMFQKNRNDIKSKGNPTQTFRLGFMSGTDRARAYAQKLIVEVVERETTVLRMSMNNSVAEKSEDILNRLAINYNREAVLDKNSEAQKTAEFIDDRVRLIGEELGRVEGQKEDFKVKNNIADISTEAGISLETASKARQSQIENEAQLETVNSLLGYLNTQNSNQILPLNIGLSDSEASMNMGMYNQLITERARLLENSTQLNPVVQDVTKQIAALRTSIIGSLNRTRAALQISRNAIQGEQNRLSGRISKVPFQEKMFRSIERQQTIKEELYLLLLQKREEAAISLAIAAPKARIVDYAFTASTPVSPKKQVIYLGALISGVLLPFIIIYLVGLLNNKVKSTQDLDKLTGKKPVIGEIPSLLKGEDELVKVNDLSPMAEAFRILITNIGFMLPRKEEGKVILVTSTVKGEGKTFISVNLALTLATQRTKVIIIGSDIRNPQLQRYNESRKGLTGLAEFMYDSSITKEEITHQTTFNPHCDVIYSGAITPNPTELLSNGRYQELVQSLKSHYDYIVLDTAPLMLVTDSFLIADVADMTLYVTRSRYTEKKLISFANTQVEQNKIKNTAFLLNDVDTTNSSYGYGYKYGYGYGATQKKTWRSWFGK</sequence>
<dbReference type="SUPFAM" id="SSF52540">
    <property type="entry name" value="P-loop containing nucleoside triphosphate hydrolases"/>
    <property type="match status" value="1"/>
</dbReference>
<accession>A0ABR8ZH22</accession>
<dbReference type="InterPro" id="IPR027417">
    <property type="entry name" value="P-loop_NTPase"/>
</dbReference>
<evidence type="ECO:0000256" key="8">
    <source>
        <dbReference type="ARBA" id="ARBA00051245"/>
    </source>
</evidence>
<dbReference type="EC" id="2.7.10.2" evidence="2"/>
<dbReference type="Proteomes" id="UP000637299">
    <property type="component" value="Unassembled WGS sequence"/>
</dbReference>
<comment type="caution">
    <text evidence="12">The sequence shown here is derived from an EMBL/GenBank/DDBJ whole genome shotgun (WGS) entry which is preliminary data.</text>
</comment>
<dbReference type="GO" id="GO:0004715">
    <property type="term" value="F:non-membrane spanning protein tyrosine kinase activity"/>
    <property type="evidence" value="ECO:0007669"/>
    <property type="project" value="UniProtKB-EC"/>
</dbReference>
<dbReference type="EMBL" id="JACYFS010000013">
    <property type="protein sequence ID" value="MBD8084603.1"/>
    <property type="molecule type" value="Genomic_DNA"/>
</dbReference>
<dbReference type="Pfam" id="PF13807">
    <property type="entry name" value="GNVR"/>
    <property type="match status" value="1"/>
</dbReference>
<keyword evidence="4" id="KW-0547">Nucleotide-binding</keyword>
<keyword evidence="9" id="KW-0812">Transmembrane</keyword>
<dbReference type="InterPro" id="IPR005702">
    <property type="entry name" value="Wzc-like_C"/>
</dbReference>
<evidence type="ECO:0000313" key="12">
    <source>
        <dbReference type="EMBL" id="MBD8084603.1"/>
    </source>
</evidence>
<keyword evidence="9" id="KW-1133">Transmembrane helix</keyword>
<dbReference type="InterPro" id="IPR025669">
    <property type="entry name" value="AAA_dom"/>
</dbReference>
<keyword evidence="9" id="KW-0472">Membrane</keyword>
<proteinExistence type="inferred from homology"/>
<protein>
    <recommendedName>
        <fullName evidence="2">non-specific protein-tyrosine kinase</fullName>
        <ecNumber evidence="2">2.7.10.2</ecNumber>
    </recommendedName>
</protein>
<evidence type="ECO:0000259" key="10">
    <source>
        <dbReference type="Pfam" id="PF13614"/>
    </source>
</evidence>
<gene>
    <name evidence="12" type="ORF">IC610_19545</name>
</gene>
<evidence type="ECO:0000256" key="2">
    <source>
        <dbReference type="ARBA" id="ARBA00011903"/>
    </source>
</evidence>
<dbReference type="CDD" id="cd05387">
    <property type="entry name" value="BY-kinase"/>
    <property type="match status" value="1"/>
</dbReference>
<feature type="transmembrane region" description="Helical" evidence="9">
    <location>
        <begin position="464"/>
        <end position="487"/>
    </location>
</feature>
<evidence type="ECO:0000256" key="5">
    <source>
        <dbReference type="ARBA" id="ARBA00022777"/>
    </source>
</evidence>
<name>A0ABR8ZH22_9FLAO</name>